<comment type="caution">
    <text evidence="4">The sequence shown here is derived from an EMBL/GenBank/DDBJ whole genome shotgun (WGS) entry which is preliminary data.</text>
</comment>
<sequence length="333" mass="36825">MTADKLVLVTGASGFIGSHLAERLISQGKKVRLLVRNPLRLNIPLRLATQIYAGDLEKTETLHAAVKDVDTVFHCAANVSTWDHPKNYEKTNVEGLGHLLDAISESGTMPRRFVHLSTVDVYGFPRNPCDESCPTRAPGFGYGNSKLRGEALLRARAQAMALPFVILRPTNVMGPRSPFIERIGHELRSGLMLTIHRGKVDAGFLYVGNLVDTMLWAADAHQAAGETFNVNDPSQITWRRFLEDFRSGIQGKGWTINLPYGIANTAASLIESPYRWLGLRQEPLLHRLLVRLFGRSCGHSAAKLAAAGAPVGKVDYDQAMAQSINWYLRTFRP</sequence>
<dbReference type="Proteomes" id="UP000095008">
    <property type="component" value="Unassembled WGS sequence"/>
</dbReference>
<dbReference type="AlphaFoldDB" id="A0A1C2IHY1"/>
<feature type="domain" description="NAD-dependent epimerase/dehydratase" evidence="3">
    <location>
        <begin position="7"/>
        <end position="230"/>
    </location>
</feature>
<evidence type="ECO:0000313" key="5">
    <source>
        <dbReference type="Proteomes" id="UP000095008"/>
    </source>
</evidence>
<gene>
    <name evidence="4" type="ORF">A6M23_02240</name>
</gene>
<accession>A0A1C2IHY1</accession>
<comment type="similarity">
    <text evidence="2">Belongs to the NAD(P)-dependent epimerase/dehydratase family.</text>
</comment>
<comment type="pathway">
    <text evidence="1">Bacterial outer membrane biogenesis; LPS O-antigen biosynthesis.</text>
</comment>
<organism evidence="4 5">
    <name type="scientific">Acidithiobacillus thiooxidans</name>
    <name type="common">Thiobacillus thiooxidans</name>
    <dbReference type="NCBI Taxonomy" id="930"/>
    <lineage>
        <taxon>Bacteria</taxon>
        <taxon>Pseudomonadati</taxon>
        <taxon>Pseudomonadota</taxon>
        <taxon>Acidithiobacillia</taxon>
        <taxon>Acidithiobacillales</taxon>
        <taxon>Acidithiobacillaceae</taxon>
        <taxon>Acidithiobacillus</taxon>
    </lineage>
</organism>
<evidence type="ECO:0000256" key="1">
    <source>
        <dbReference type="ARBA" id="ARBA00005125"/>
    </source>
</evidence>
<name>A0A1C2IHY1_ACITH</name>
<dbReference type="Pfam" id="PF01370">
    <property type="entry name" value="Epimerase"/>
    <property type="match status" value="1"/>
</dbReference>
<evidence type="ECO:0000313" key="4">
    <source>
        <dbReference type="EMBL" id="OCX75589.1"/>
    </source>
</evidence>
<dbReference type="RefSeq" id="WP_065975270.1">
    <property type="nucleotide sequence ID" value="NZ_LWRY01000012.1"/>
</dbReference>
<dbReference type="PANTHER" id="PTHR43000">
    <property type="entry name" value="DTDP-D-GLUCOSE 4,6-DEHYDRATASE-RELATED"/>
    <property type="match status" value="1"/>
</dbReference>
<dbReference type="InterPro" id="IPR001509">
    <property type="entry name" value="Epimerase_deHydtase"/>
</dbReference>
<proteinExistence type="inferred from homology"/>
<dbReference type="SUPFAM" id="SSF51735">
    <property type="entry name" value="NAD(P)-binding Rossmann-fold domains"/>
    <property type="match status" value="1"/>
</dbReference>
<protein>
    <recommendedName>
        <fullName evidence="3">NAD-dependent epimerase/dehydratase domain-containing protein</fullName>
    </recommendedName>
</protein>
<dbReference type="InterPro" id="IPR036291">
    <property type="entry name" value="NAD(P)-bd_dom_sf"/>
</dbReference>
<dbReference type="OrthoDB" id="5292533at2"/>
<evidence type="ECO:0000256" key="2">
    <source>
        <dbReference type="ARBA" id="ARBA00007637"/>
    </source>
</evidence>
<dbReference type="Gene3D" id="3.40.50.720">
    <property type="entry name" value="NAD(P)-binding Rossmann-like Domain"/>
    <property type="match status" value="1"/>
</dbReference>
<reference evidence="4" key="1">
    <citation type="journal article" date="2016" name="Int. J. Mol. Sci.">
        <title>Comparative genomics of the extreme acidophile Acidithiobacillus thiooxidans reveals intraspecific divergence and niche adaptation.</title>
        <authorList>
            <person name="Zhang X."/>
            <person name="Feng X."/>
            <person name="Tao J."/>
            <person name="Ma L."/>
            <person name="Xiao Y."/>
            <person name="Liang Y."/>
            <person name="Liu X."/>
            <person name="Yin H."/>
        </authorList>
    </citation>
    <scope>NUCLEOTIDE SEQUENCE [LARGE SCALE GENOMIC DNA]</scope>
    <source>
        <strain evidence="4">DXS-W</strain>
    </source>
</reference>
<evidence type="ECO:0000259" key="3">
    <source>
        <dbReference type="Pfam" id="PF01370"/>
    </source>
</evidence>
<dbReference type="EMBL" id="LWRY01000012">
    <property type="protein sequence ID" value="OCX75589.1"/>
    <property type="molecule type" value="Genomic_DNA"/>
</dbReference>
<keyword evidence="5" id="KW-1185">Reference proteome</keyword>